<keyword evidence="5" id="KW-0808">Transferase</keyword>
<evidence type="ECO:0000256" key="11">
    <source>
        <dbReference type="SAM" id="Phobius"/>
    </source>
</evidence>
<dbReference type="PANTHER" id="PTHR45436:SF5">
    <property type="entry name" value="SENSOR HISTIDINE KINASE TRCS"/>
    <property type="match status" value="1"/>
</dbReference>
<evidence type="ECO:0000256" key="5">
    <source>
        <dbReference type="ARBA" id="ARBA00022679"/>
    </source>
</evidence>
<comment type="subcellular location">
    <subcellularLocation>
        <location evidence="2">Membrane</location>
    </subcellularLocation>
</comment>
<dbReference type="InterPro" id="IPR003660">
    <property type="entry name" value="HAMP_dom"/>
</dbReference>
<evidence type="ECO:0000256" key="2">
    <source>
        <dbReference type="ARBA" id="ARBA00004370"/>
    </source>
</evidence>
<evidence type="ECO:0000313" key="14">
    <source>
        <dbReference type="EMBL" id="MRH77411.1"/>
    </source>
</evidence>
<comment type="caution">
    <text evidence="14">The sequence shown here is derived from an EMBL/GenBank/DDBJ whole genome shotgun (WGS) entry which is preliminary data.</text>
</comment>
<dbReference type="Gene3D" id="6.10.340.10">
    <property type="match status" value="1"/>
</dbReference>
<dbReference type="InterPro" id="IPR036097">
    <property type="entry name" value="HisK_dim/P_sf"/>
</dbReference>
<accession>A0A6N7QLX7</accession>
<dbReference type="PROSITE" id="PS50109">
    <property type="entry name" value="HIS_KIN"/>
    <property type="match status" value="1"/>
</dbReference>
<evidence type="ECO:0000256" key="7">
    <source>
        <dbReference type="ARBA" id="ARBA00022777"/>
    </source>
</evidence>
<dbReference type="PROSITE" id="PS50885">
    <property type="entry name" value="HAMP"/>
    <property type="match status" value="1"/>
</dbReference>
<dbReference type="SMART" id="SM00304">
    <property type="entry name" value="HAMP"/>
    <property type="match status" value="1"/>
</dbReference>
<dbReference type="SMART" id="SM00387">
    <property type="entry name" value="HATPase_c"/>
    <property type="match status" value="1"/>
</dbReference>
<dbReference type="PRINTS" id="PR00344">
    <property type="entry name" value="BCTRLSENSOR"/>
</dbReference>
<sequence length="478" mass="52006">MCQNDSASVSMTHFIQHNPPRLLTMLIASVVIPVTLSLGLIGYLGIDWLENQTEQRMREDIELISRSLKEPLNQAIRTNQPELIQQSLNSAFAFGRIYGAHIYGRNGQLLAGSGAGVQRFSEQRGEALATLDATGDGYAALGSDPIHVYFMPLTTAGGRFAGLLQLTRHPDEFRDTLSTIRTTGAAMLGGIALLLALIVMLGHRFAIGAPLRRLERSMQSAGDHELGYRVTGSGPREIVNLSKGINTMLMQIESSRKLAAVGELSAGIAHQLGTPLSVLDGRAQQLLRRTDLDDHQRSSLEAMRAETRRIADIVQRLMAFARSMPLQPTLMRLSTAADHAIERMSHAPEAKNVTLHKHLIEGDPPIKIDGERLEEAICNLLLNAFQAAPNGNVYIATAKKAEGVTLRIEDDGPGISKEDQEKIFSPFFTRKPVGIGTGLGLAVAYGTLRAHGGRIRLIQGSLPGACFELWLPTNPARK</sequence>
<evidence type="ECO:0000256" key="10">
    <source>
        <dbReference type="ARBA" id="ARBA00023136"/>
    </source>
</evidence>
<organism evidence="14 15">
    <name type="scientific">Spiribacter salilacus</name>
    <dbReference type="NCBI Taxonomy" id="2664894"/>
    <lineage>
        <taxon>Bacteria</taxon>
        <taxon>Pseudomonadati</taxon>
        <taxon>Pseudomonadota</taxon>
        <taxon>Gammaproteobacteria</taxon>
        <taxon>Chromatiales</taxon>
        <taxon>Ectothiorhodospiraceae</taxon>
        <taxon>Spiribacter</taxon>
    </lineage>
</organism>
<evidence type="ECO:0000313" key="15">
    <source>
        <dbReference type="Proteomes" id="UP000433788"/>
    </source>
</evidence>
<evidence type="ECO:0000256" key="8">
    <source>
        <dbReference type="ARBA" id="ARBA00022989"/>
    </source>
</evidence>
<reference evidence="14 15" key="1">
    <citation type="submission" date="2019-11" db="EMBL/GenBank/DDBJ databases">
        <authorList>
            <person name="Zhang X.Y."/>
        </authorList>
    </citation>
    <scope>NUCLEOTIDE SEQUENCE [LARGE SCALE GENOMIC DNA]</scope>
    <source>
        <strain evidence="14 15">C176</strain>
    </source>
</reference>
<dbReference type="InterPro" id="IPR003661">
    <property type="entry name" value="HisK_dim/P_dom"/>
</dbReference>
<dbReference type="Proteomes" id="UP000433788">
    <property type="component" value="Unassembled WGS sequence"/>
</dbReference>
<name>A0A6N7QLX7_9GAMM</name>
<keyword evidence="9" id="KW-0902">Two-component regulatory system</keyword>
<gene>
    <name evidence="14" type="ORF">GH984_01630</name>
</gene>
<comment type="catalytic activity">
    <reaction evidence="1">
        <text>ATP + protein L-histidine = ADP + protein N-phospho-L-histidine.</text>
        <dbReference type="EC" id="2.7.13.3"/>
    </reaction>
</comment>
<dbReference type="SUPFAM" id="SSF47384">
    <property type="entry name" value="Homodimeric domain of signal transducing histidine kinase"/>
    <property type="match status" value="1"/>
</dbReference>
<evidence type="ECO:0000259" key="13">
    <source>
        <dbReference type="PROSITE" id="PS50885"/>
    </source>
</evidence>
<dbReference type="CDD" id="cd00075">
    <property type="entry name" value="HATPase"/>
    <property type="match status" value="1"/>
</dbReference>
<evidence type="ECO:0000256" key="1">
    <source>
        <dbReference type="ARBA" id="ARBA00000085"/>
    </source>
</evidence>
<feature type="domain" description="Histidine kinase" evidence="12">
    <location>
        <begin position="267"/>
        <end position="475"/>
    </location>
</feature>
<dbReference type="InterPro" id="IPR003594">
    <property type="entry name" value="HATPase_dom"/>
</dbReference>
<dbReference type="Pfam" id="PF02518">
    <property type="entry name" value="HATPase_c"/>
    <property type="match status" value="1"/>
</dbReference>
<protein>
    <recommendedName>
        <fullName evidence="3">histidine kinase</fullName>
        <ecNumber evidence="3">2.7.13.3</ecNumber>
    </recommendedName>
</protein>
<dbReference type="InterPro" id="IPR005467">
    <property type="entry name" value="His_kinase_dom"/>
</dbReference>
<evidence type="ECO:0000256" key="3">
    <source>
        <dbReference type="ARBA" id="ARBA00012438"/>
    </source>
</evidence>
<dbReference type="Gene3D" id="1.10.287.130">
    <property type="match status" value="1"/>
</dbReference>
<dbReference type="InterPro" id="IPR036890">
    <property type="entry name" value="HATPase_C_sf"/>
</dbReference>
<feature type="transmembrane region" description="Helical" evidence="11">
    <location>
        <begin position="22"/>
        <end position="46"/>
    </location>
</feature>
<dbReference type="AlphaFoldDB" id="A0A6N7QLX7"/>
<dbReference type="SMART" id="SM00388">
    <property type="entry name" value="HisKA"/>
    <property type="match status" value="1"/>
</dbReference>
<keyword evidence="6 11" id="KW-0812">Transmembrane</keyword>
<keyword evidence="15" id="KW-1185">Reference proteome</keyword>
<proteinExistence type="predicted"/>
<dbReference type="CDD" id="cd06225">
    <property type="entry name" value="HAMP"/>
    <property type="match status" value="1"/>
</dbReference>
<keyword evidence="8 11" id="KW-1133">Transmembrane helix</keyword>
<feature type="transmembrane region" description="Helical" evidence="11">
    <location>
        <begin position="184"/>
        <end position="206"/>
    </location>
</feature>
<dbReference type="InterPro" id="IPR050428">
    <property type="entry name" value="TCS_sensor_his_kinase"/>
</dbReference>
<keyword evidence="10 11" id="KW-0472">Membrane</keyword>
<evidence type="ECO:0000256" key="9">
    <source>
        <dbReference type="ARBA" id="ARBA00023012"/>
    </source>
</evidence>
<dbReference type="CDD" id="cd00082">
    <property type="entry name" value="HisKA"/>
    <property type="match status" value="1"/>
</dbReference>
<dbReference type="Gene3D" id="3.30.565.10">
    <property type="entry name" value="Histidine kinase-like ATPase, C-terminal domain"/>
    <property type="match status" value="1"/>
</dbReference>
<dbReference type="PANTHER" id="PTHR45436">
    <property type="entry name" value="SENSOR HISTIDINE KINASE YKOH"/>
    <property type="match status" value="1"/>
</dbReference>
<dbReference type="GO" id="GO:0000155">
    <property type="term" value="F:phosphorelay sensor kinase activity"/>
    <property type="evidence" value="ECO:0007669"/>
    <property type="project" value="InterPro"/>
</dbReference>
<dbReference type="EC" id="2.7.13.3" evidence="3"/>
<keyword evidence="4" id="KW-0597">Phosphoprotein</keyword>
<evidence type="ECO:0000256" key="4">
    <source>
        <dbReference type="ARBA" id="ARBA00022553"/>
    </source>
</evidence>
<dbReference type="Pfam" id="PF00672">
    <property type="entry name" value="HAMP"/>
    <property type="match status" value="1"/>
</dbReference>
<evidence type="ECO:0000256" key="6">
    <source>
        <dbReference type="ARBA" id="ARBA00022692"/>
    </source>
</evidence>
<dbReference type="GO" id="GO:0016020">
    <property type="term" value="C:membrane"/>
    <property type="evidence" value="ECO:0007669"/>
    <property type="project" value="UniProtKB-SubCell"/>
</dbReference>
<dbReference type="SUPFAM" id="SSF55874">
    <property type="entry name" value="ATPase domain of HSP90 chaperone/DNA topoisomerase II/histidine kinase"/>
    <property type="match status" value="1"/>
</dbReference>
<keyword evidence="7" id="KW-0418">Kinase</keyword>
<dbReference type="InterPro" id="IPR004358">
    <property type="entry name" value="Sig_transdc_His_kin-like_C"/>
</dbReference>
<dbReference type="Pfam" id="PF00512">
    <property type="entry name" value="HisKA"/>
    <property type="match status" value="1"/>
</dbReference>
<evidence type="ECO:0000259" key="12">
    <source>
        <dbReference type="PROSITE" id="PS50109"/>
    </source>
</evidence>
<feature type="domain" description="HAMP" evidence="13">
    <location>
        <begin position="205"/>
        <end position="257"/>
    </location>
</feature>
<dbReference type="EMBL" id="WJPP01000001">
    <property type="protein sequence ID" value="MRH77411.1"/>
    <property type="molecule type" value="Genomic_DNA"/>
</dbReference>